<protein>
    <submittedName>
        <fullName evidence="2">Uncharacterized protein</fullName>
    </submittedName>
</protein>
<keyword evidence="1" id="KW-0732">Signal</keyword>
<proteinExistence type="predicted"/>
<name>A0ABW9E663_9BURK</name>
<sequence>MKKHFAILAGLSISAAAYAELPMLNYVCPGNFEVHADRGGPVYINGKQARLKKFSESYFEAWRPGITVSLLVNPDKSLSVSYTGTKRTHGICSAASSGQVTAAPVGPGTHFASGIVA</sequence>
<feature type="signal peptide" evidence="1">
    <location>
        <begin position="1"/>
        <end position="19"/>
    </location>
</feature>
<dbReference type="Proteomes" id="UP001629432">
    <property type="component" value="Unassembled WGS sequence"/>
</dbReference>
<comment type="caution">
    <text evidence="2">The sequence shown here is derived from an EMBL/GenBank/DDBJ whole genome shotgun (WGS) entry which is preliminary data.</text>
</comment>
<evidence type="ECO:0000256" key="1">
    <source>
        <dbReference type="SAM" id="SignalP"/>
    </source>
</evidence>
<keyword evidence="3" id="KW-1185">Reference proteome</keyword>
<accession>A0ABW9E663</accession>
<feature type="chain" id="PRO_5045341837" evidence="1">
    <location>
        <begin position="20"/>
        <end position="117"/>
    </location>
</feature>
<gene>
    <name evidence="2" type="ORF">PQQ63_33540</name>
</gene>
<evidence type="ECO:0000313" key="2">
    <source>
        <dbReference type="EMBL" id="MFM0641627.1"/>
    </source>
</evidence>
<evidence type="ECO:0000313" key="3">
    <source>
        <dbReference type="Proteomes" id="UP001629432"/>
    </source>
</evidence>
<dbReference type="EMBL" id="JAQQCF010000045">
    <property type="protein sequence ID" value="MFM0641627.1"/>
    <property type="molecule type" value="Genomic_DNA"/>
</dbReference>
<organism evidence="2 3">
    <name type="scientific">Paraburkholderia metrosideri</name>
    <dbReference type="NCBI Taxonomy" id="580937"/>
    <lineage>
        <taxon>Bacteria</taxon>
        <taxon>Pseudomonadati</taxon>
        <taxon>Pseudomonadota</taxon>
        <taxon>Betaproteobacteria</taxon>
        <taxon>Burkholderiales</taxon>
        <taxon>Burkholderiaceae</taxon>
        <taxon>Paraburkholderia</taxon>
    </lineage>
</organism>
<dbReference type="RefSeq" id="WP_408236326.1">
    <property type="nucleotide sequence ID" value="NZ_JAQQCF010000045.1"/>
</dbReference>
<reference evidence="2 3" key="1">
    <citation type="journal article" date="2024" name="Chem. Sci.">
        <title>Discovery of megapolipeptins by genome mining of a Burkholderiales bacteria collection.</title>
        <authorList>
            <person name="Paulo B.S."/>
            <person name="Recchia M.J.J."/>
            <person name="Lee S."/>
            <person name="Fergusson C.H."/>
            <person name="Romanowski S.B."/>
            <person name="Hernandez A."/>
            <person name="Krull N."/>
            <person name="Liu D.Y."/>
            <person name="Cavanagh H."/>
            <person name="Bos A."/>
            <person name="Gray C.A."/>
            <person name="Murphy B.T."/>
            <person name="Linington R.G."/>
            <person name="Eustaquio A.S."/>
        </authorList>
    </citation>
    <scope>NUCLEOTIDE SEQUENCE [LARGE SCALE GENOMIC DNA]</scope>
    <source>
        <strain evidence="2 3">RL17-338-BIC-A</strain>
    </source>
</reference>